<reference evidence="2 3" key="1">
    <citation type="submission" date="2016-10" db="EMBL/GenBank/DDBJ databases">
        <authorList>
            <person name="de Groot N.N."/>
        </authorList>
    </citation>
    <scope>NUCLEOTIDE SEQUENCE [LARGE SCALE GENOMIC DNA]</scope>
    <source>
        <strain evidence="2 3">DSM 28010</strain>
    </source>
</reference>
<name>A0A1G8MLD3_9RHOB</name>
<keyword evidence="3" id="KW-1185">Reference proteome</keyword>
<protein>
    <submittedName>
        <fullName evidence="2">Uncharacterized protein</fullName>
    </submittedName>
</protein>
<accession>A0A1G8MLD3</accession>
<dbReference type="STRING" id="490829.SAMN05421850_104240"/>
<sequence>MVNKRFFSRSGKDREGGGGYQSDYDDFGRVFL</sequence>
<evidence type="ECO:0000313" key="3">
    <source>
        <dbReference type="Proteomes" id="UP000199340"/>
    </source>
</evidence>
<evidence type="ECO:0000256" key="1">
    <source>
        <dbReference type="SAM" id="MobiDB-lite"/>
    </source>
</evidence>
<dbReference type="AlphaFoldDB" id="A0A1G8MLD3"/>
<evidence type="ECO:0000313" key="2">
    <source>
        <dbReference type="EMBL" id="SDI68713.1"/>
    </source>
</evidence>
<dbReference type="EMBL" id="FNEB01000004">
    <property type="protein sequence ID" value="SDI68713.1"/>
    <property type="molecule type" value="Genomic_DNA"/>
</dbReference>
<organism evidence="2 3">
    <name type="scientific">Lutimaribacter saemankumensis</name>
    <dbReference type="NCBI Taxonomy" id="490829"/>
    <lineage>
        <taxon>Bacteria</taxon>
        <taxon>Pseudomonadati</taxon>
        <taxon>Pseudomonadota</taxon>
        <taxon>Alphaproteobacteria</taxon>
        <taxon>Rhodobacterales</taxon>
        <taxon>Roseobacteraceae</taxon>
        <taxon>Lutimaribacter</taxon>
    </lineage>
</organism>
<dbReference type="Proteomes" id="UP000199340">
    <property type="component" value="Unassembled WGS sequence"/>
</dbReference>
<feature type="region of interest" description="Disordered" evidence="1">
    <location>
        <begin position="1"/>
        <end position="25"/>
    </location>
</feature>
<proteinExistence type="predicted"/>
<gene>
    <name evidence="2" type="ORF">SAMN05421850_104240</name>
</gene>